<evidence type="ECO:0000313" key="4">
    <source>
        <dbReference type="Proteomes" id="UP000572407"/>
    </source>
</evidence>
<protein>
    <submittedName>
        <fullName evidence="3">Type III effector 1</fullName>
    </submittedName>
</protein>
<name>A0A7V8UC89_9PSED</name>
<dbReference type="Pfam" id="PF20178">
    <property type="entry name" value="ToxA_N"/>
    <property type="match status" value="2"/>
</dbReference>
<evidence type="ECO:0000256" key="1">
    <source>
        <dbReference type="SAM" id="Phobius"/>
    </source>
</evidence>
<accession>A0A7V8UC89</accession>
<comment type="caution">
    <text evidence="3">The sequence shown here is derived from an EMBL/GenBank/DDBJ whole genome shotgun (WGS) entry which is preliminary data.</text>
</comment>
<feature type="domain" description="Dermonecrotic toxin N-terminal" evidence="2">
    <location>
        <begin position="255"/>
        <end position="488"/>
    </location>
</feature>
<dbReference type="Proteomes" id="UP000572407">
    <property type="component" value="Unassembled WGS sequence"/>
</dbReference>
<organism evidence="3 4">
    <name type="scientific">Pseudomonas brassicacearum subsp. neoaurantiaca</name>
    <dbReference type="NCBI Taxonomy" id="494916"/>
    <lineage>
        <taxon>Bacteria</taxon>
        <taxon>Pseudomonadati</taxon>
        <taxon>Pseudomonadota</taxon>
        <taxon>Gammaproteobacteria</taxon>
        <taxon>Pseudomonadales</taxon>
        <taxon>Pseudomonadaceae</taxon>
        <taxon>Pseudomonas</taxon>
    </lineage>
</organism>
<feature type="transmembrane region" description="Helical" evidence="1">
    <location>
        <begin position="937"/>
        <end position="958"/>
    </location>
</feature>
<feature type="transmembrane region" description="Helical" evidence="1">
    <location>
        <begin position="891"/>
        <end position="916"/>
    </location>
</feature>
<reference evidence="3 4" key="1">
    <citation type="submission" date="2019-06" db="EMBL/GenBank/DDBJ databases">
        <title>Analysis of the biodiversity of Brassica napus bacterial endophytes for the selection of potential efficient biofertilizers for rapeseed crops.</title>
        <authorList>
            <person name="Jimenez-Gomez A."/>
            <person name="Saati-Santamaria Z."/>
            <person name="Menendez E."/>
            <person name="Rivas R."/>
            <person name="Mateos P.F."/>
            <person name="Velazquez E."/>
            <person name="Garcia-Fraile P."/>
        </authorList>
    </citation>
    <scope>NUCLEOTIDE SEQUENCE [LARGE SCALE GENOMIC DNA]</scope>
    <source>
        <strain evidence="3 4">CDVBN10</strain>
    </source>
</reference>
<dbReference type="RefSeq" id="WP_181287308.1">
    <property type="nucleotide sequence ID" value="NZ_VDLV01000008.1"/>
</dbReference>
<keyword evidence="1" id="KW-1133">Transmembrane helix</keyword>
<proteinExistence type="predicted"/>
<keyword evidence="1" id="KW-0472">Membrane</keyword>
<keyword evidence="1" id="KW-0812">Transmembrane</keyword>
<dbReference type="EMBL" id="VDLV01000008">
    <property type="protein sequence ID" value="MBA1377468.1"/>
    <property type="molecule type" value="Genomic_DNA"/>
</dbReference>
<evidence type="ECO:0000259" key="2">
    <source>
        <dbReference type="Pfam" id="PF20178"/>
    </source>
</evidence>
<dbReference type="InterPro" id="IPR046673">
    <property type="entry name" value="ToxA_N"/>
</dbReference>
<gene>
    <name evidence="3" type="ORF">FHK92_06495</name>
</gene>
<feature type="domain" description="Dermonecrotic toxin N-terminal" evidence="2">
    <location>
        <begin position="628"/>
        <end position="808"/>
    </location>
</feature>
<evidence type="ECO:0000313" key="3">
    <source>
        <dbReference type="EMBL" id="MBA1377468.1"/>
    </source>
</evidence>
<sequence length="1329" mass="148161">MDNAAEWQRNRDGMGAVSASQEATAQAVLEKLARWQAVIDARLQAQMTLLEVLEEFLLVQLRTHYYQGNVDVHFLGTLLDTALLRMSGQAFEAYDAERDAPYRWPGGADLSFPAERRDVVTQAVESTAFGFIDHYEGYLRRHWKLSGYDAWLQDVLREKVEDHIAQVVAIFQPGRLAGRGVDELREAITALEDAWHRMGQSSALATRKERHELAALASRQLPDWLRGLGEADRKRLEDLHEEALQAQALVDEQLDGLGSLKDFARSLARDYVRRELDMEVEPDGIRVKLQWRTIMGQPMRTYRLSELVAGGPIRPDAISVVLVENGTMLRNEPISPLFMAQLLASVDAPAEYLPALATRYHQADLKDAMFDWFLARLQHSAFVARCAGHMSTASHYHLSAAWSSESPGQAIDGLRVSTIELPDRSGCVDLMVFYREGPRQGSTEVLLYAPGKPDGQEWISLPSLRAVSAEIGGWAASEAGREYLLQQIAPGDRVRAREYLVNVMQKPTSWNLSKDPRGPASGFKTCIEQAVLTGLSNNLMQVEMSESPRWYSRLPLESRRTISGLGQELLVHQQLFGEQLAGYEVFMDFAKRTVTQAIAPYMRSKGVYESVDPSTVLIEFYPGLTGEKKVASLLELAIYGYDDNAGIDHPARGVRSTVGQDLGRVRSADLARYIRSAYLGERYAREVRSKFLDANDPAYLKRRDVYRYMLLARMERDLRIAYGQSALSIDAFRWLTRQFTLLGDRTPAGGPVSPSAVVAREGVHRLTVNGHVVLGVYLFTYFDPKGVYWLYTPDAPDGLLFRNYAAFRGRTAVQLHDYVLERVALTARASVARSLLALAADASPVDTLREFNRVVDIGAEFDAFIERAITDVKDITTSRAEVIKHQVVKGLLFAAAPVCMIYPPFAVLLDIAFIGISASQAIEAHARGDTQEALEHWLVASWGSLFVVLGAASVAALLGRSAMSLKLILRPQSLSAQRLRKATTVAAKEAGPLIRPIRLKARQAVTTTPENLLPVADDGIFYGTYRSPPSASQPQATYYIRSQGRYFQVKPDPYFGGLCLADASRPGALYKVPIRRMADGRWVHNKVGLRGGNDEVRNLGRIDDVTDLRRAFPTHDVPVPKRGALQGEGVVAKFIPGAETNYLFSLNAQTCVIASVYNPATRIGAIIHFDHNVTSLINRSVENVIRHLNGPAKDIRVTLIGGEWLSLGGDIGTAVRSVMRRKRLQPRWDYWSYSSCFGNTYGAVLDLKSGITSVFKTPLTVVEGFYSPLQQALRRGSRGEFFERLQRFEKRFRGDPVVQRASGEVRIPLQSRAASREEIDAQMFTIHWV</sequence>